<gene>
    <name evidence="1" type="ORF">G3A56_19025</name>
</gene>
<accession>A0A7L5BMH8</accession>
<dbReference type="InterPro" id="IPR021439">
    <property type="entry name" value="DUF3088"/>
</dbReference>
<dbReference type="EMBL" id="CP048635">
    <property type="protein sequence ID" value="QIB40023.1"/>
    <property type="molecule type" value="Genomic_DNA"/>
</dbReference>
<evidence type="ECO:0000313" key="2">
    <source>
        <dbReference type="Proteomes" id="UP000464865"/>
    </source>
</evidence>
<name>A0A7L5BMH8_9HYPH</name>
<sequence length="116" mass="12699">MMDAMAKDTLFLIAPGFEDPRHPGVRFVCPHCNQIEGLIAAFPDLAAGIDIHRVGFQRPREAVIAAAGEENQSLPLFVFAGDAPADATVKGDTHFIQDTKRILQILAERHGFPQLH</sequence>
<proteinExistence type="predicted"/>
<protein>
    <submittedName>
        <fullName evidence="1">DUF3088 domain-containing protein</fullName>
    </submittedName>
</protein>
<dbReference type="KEGG" id="roy:G3A56_19025"/>
<evidence type="ECO:0000313" key="1">
    <source>
        <dbReference type="EMBL" id="QIB40023.1"/>
    </source>
</evidence>
<dbReference type="Proteomes" id="UP000464865">
    <property type="component" value="Chromosome M15-12"/>
</dbReference>
<dbReference type="Pfam" id="PF11287">
    <property type="entry name" value="DUF3088"/>
    <property type="match status" value="1"/>
</dbReference>
<organism evidence="1 2">
    <name type="scientific">Rhizobium oryzihabitans</name>
    <dbReference type="NCBI Taxonomy" id="2267833"/>
    <lineage>
        <taxon>Bacteria</taxon>
        <taxon>Pseudomonadati</taxon>
        <taxon>Pseudomonadota</taxon>
        <taxon>Alphaproteobacteria</taxon>
        <taxon>Hyphomicrobiales</taxon>
        <taxon>Rhizobiaceae</taxon>
        <taxon>Rhizobium/Agrobacterium group</taxon>
        <taxon>Rhizobium</taxon>
    </lineage>
</organism>
<keyword evidence="2" id="KW-1185">Reference proteome</keyword>
<dbReference type="RefSeq" id="WP_082185652.1">
    <property type="nucleotide sequence ID" value="NZ_CP048635.1"/>
</dbReference>
<reference evidence="1 2" key="1">
    <citation type="submission" date="2020-02" db="EMBL/GenBank/DDBJ databases">
        <title>Plant-Promoting Endophytic Bacterium Rhizobium oryzihabitans sp. nov., Isolated from the Root of Rice.</title>
        <authorList>
            <person name="zhao J."/>
            <person name="Zhang G."/>
        </authorList>
    </citation>
    <scope>NUCLEOTIDE SEQUENCE [LARGE SCALE GENOMIC DNA]</scope>
    <source>
        <strain evidence="1 2">M15</strain>
    </source>
</reference>
<dbReference type="AlphaFoldDB" id="A0A7L5BMH8"/>